<organism evidence="7 8">
    <name type="scientific">Astrephomene gubernaculifera</name>
    <dbReference type="NCBI Taxonomy" id="47775"/>
    <lineage>
        <taxon>Eukaryota</taxon>
        <taxon>Viridiplantae</taxon>
        <taxon>Chlorophyta</taxon>
        <taxon>core chlorophytes</taxon>
        <taxon>Chlorophyceae</taxon>
        <taxon>CS clade</taxon>
        <taxon>Chlamydomonadales</taxon>
        <taxon>Astrephomenaceae</taxon>
        <taxon>Astrephomene</taxon>
    </lineage>
</organism>
<dbReference type="GO" id="GO:0006890">
    <property type="term" value="P:retrograde vesicle-mediated transport, Golgi to endoplasmic reticulum"/>
    <property type="evidence" value="ECO:0007669"/>
    <property type="project" value="InterPro"/>
</dbReference>
<evidence type="ECO:0000256" key="1">
    <source>
        <dbReference type="ARBA" id="ARBA00004141"/>
    </source>
</evidence>
<evidence type="ECO:0000256" key="3">
    <source>
        <dbReference type="ARBA" id="ARBA00022989"/>
    </source>
</evidence>
<evidence type="ECO:0000256" key="5">
    <source>
        <dbReference type="SAM" id="MobiDB-lite"/>
    </source>
</evidence>
<keyword evidence="4 6" id="KW-0472">Membrane</keyword>
<dbReference type="SMART" id="SM01160">
    <property type="entry name" value="DUF1751"/>
    <property type="match status" value="1"/>
</dbReference>
<dbReference type="Proteomes" id="UP001054857">
    <property type="component" value="Unassembled WGS sequence"/>
</dbReference>
<name>A0AAD3DWQ5_9CHLO</name>
<reference evidence="7 8" key="1">
    <citation type="journal article" date="2021" name="Sci. Rep.">
        <title>Genome sequencing of the multicellular alga Astrephomene provides insights into convergent evolution of germ-soma differentiation.</title>
        <authorList>
            <person name="Yamashita S."/>
            <person name="Yamamoto K."/>
            <person name="Matsuzaki R."/>
            <person name="Suzuki S."/>
            <person name="Yamaguchi H."/>
            <person name="Hirooka S."/>
            <person name="Minakuchi Y."/>
            <person name="Miyagishima S."/>
            <person name="Kawachi M."/>
            <person name="Toyoda A."/>
            <person name="Nozaki H."/>
        </authorList>
    </citation>
    <scope>NUCLEOTIDE SEQUENCE [LARGE SCALE GENOMIC DNA]</scope>
    <source>
        <strain evidence="7 8">NIES-4017</strain>
    </source>
</reference>
<evidence type="ECO:0000256" key="2">
    <source>
        <dbReference type="ARBA" id="ARBA00022692"/>
    </source>
</evidence>
<dbReference type="GO" id="GO:0005794">
    <property type="term" value="C:Golgi apparatus"/>
    <property type="evidence" value="ECO:0007669"/>
    <property type="project" value="TreeGrafter"/>
</dbReference>
<feature type="transmembrane region" description="Helical" evidence="6">
    <location>
        <begin position="115"/>
        <end position="134"/>
    </location>
</feature>
<dbReference type="FunFam" id="1.20.1540.10:FF:000004">
    <property type="entry name" value="Transmembrane protein 115"/>
    <property type="match status" value="1"/>
</dbReference>
<feature type="compositionally biased region" description="Polar residues" evidence="5">
    <location>
        <begin position="308"/>
        <end position="318"/>
    </location>
</feature>
<dbReference type="PANTHER" id="PTHR13377:SF3">
    <property type="entry name" value="TRANSMEMBRANE PROTEIN 115"/>
    <property type="match status" value="1"/>
</dbReference>
<evidence type="ECO:0000256" key="4">
    <source>
        <dbReference type="ARBA" id="ARBA00023136"/>
    </source>
</evidence>
<dbReference type="SUPFAM" id="SSF144091">
    <property type="entry name" value="Rhomboid-like"/>
    <property type="match status" value="1"/>
</dbReference>
<dbReference type="EMBL" id="BMAR01000024">
    <property type="protein sequence ID" value="GFR48527.1"/>
    <property type="molecule type" value="Genomic_DNA"/>
</dbReference>
<dbReference type="PANTHER" id="PTHR13377">
    <property type="entry name" value="PLACENTAL PROTEIN 6"/>
    <property type="match status" value="1"/>
</dbReference>
<feature type="transmembrane region" description="Helical" evidence="6">
    <location>
        <begin position="155"/>
        <end position="175"/>
    </location>
</feature>
<comment type="subcellular location">
    <subcellularLocation>
        <location evidence="1">Membrane</location>
        <topology evidence="1">Multi-pass membrane protein</topology>
    </subcellularLocation>
</comment>
<proteinExistence type="predicted"/>
<feature type="compositionally biased region" description="Low complexity" evidence="5">
    <location>
        <begin position="296"/>
        <end position="307"/>
    </location>
</feature>
<feature type="transmembrane region" description="Helical" evidence="6">
    <location>
        <begin position="12"/>
        <end position="36"/>
    </location>
</feature>
<comment type="caution">
    <text evidence="7">The sequence shown here is derived from an EMBL/GenBank/DDBJ whole genome shotgun (WGS) entry which is preliminary data.</text>
</comment>
<feature type="transmembrane region" description="Helical" evidence="6">
    <location>
        <begin position="86"/>
        <end position="109"/>
    </location>
</feature>
<dbReference type="GO" id="GO:0016020">
    <property type="term" value="C:membrane"/>
    <property type="evidence" value="ECO:0007669"/>
    <property type="project" value="UniProtKB-SubCell"/>
</dbReference>
<keyword evidence="2 6" id="KW-0812">Transmembrane</keyword>
<keyword evidence="3 6" id="KW-1133">Transmembrane helix</keyword>
<sequence>MDSRITRLSKVIAVLLVALYFLAFFLPETVDYIALIPGRTLPYAWNLLTSGFLTTNPYKLGLEVIGVLLLTRLVEPVYGSKEFLKFLFVVDLSVNICVLVGVYVFFALGRDTGDILYTKFGGFHGMLAGIVVAVKQVMPEHEAKLFRFVKFSFKYLPLLFVTATVGLAAGLKQYMEVPFLLLGTYNAWVYLRYFQLQPDAQSRGDSSDDFKFSGFFPPLLAPVIDPFGYIFATVFRLRHPPAETKAPFANASQYTLPISNADANRRRERGAKALEERLVLKKAAGEGDSEAVGVEAASTGAPAAASTVTIPTTVPASS</sequence>
<dbReference type="InterPro" id="IPR035952">
    <property type="entry name" value="Rhomboid-like_sf"/>
</dbReference>
<evidence type="ECO:0000313" key="7">
    <source>
        <dbReference type="EMBL" id="GFR48527.1"/>
    </source>
</evidence>
<feature type="region of interest" description="Disordered" evidence="5">
    <location>
        <begin position="285"/>
        <end position="318"/>
    </location>
</feature>
<dbReference type="Gene3D" id="1.20.1540.10">
    <property type="entry name" value="Rhomboid-like"/>
    <property type="match status" value="1"/>
</dbReference>
<accession>A0AAD3DWQ5</accession>
<evidence type="ECO:0000256" key="6">
    <source>
        <dbReference type="SAM" id="Phobius"/>
    </source>
</evidence>
<dbReference type="AlphaFoldDB" id="A0AAD3DWQ5"/>
<gene>
    <name evidence="7" type="ORF">Agub_g10422</name>
</gene>
<evidence type="ECO:0000313" key="8">
    <source>
        <dbReference type="Proteomes" id="UP001054857"/>
    </source>
</evidence>
<feature type="transmembrane region" description="Helical" evidence="6">
    <location>
        <begin position="215"/>
        <end position="235"/>
    </location>
</feature>
<protein>
    <recommendedName>
        <fullName evidence="9">Transmembrane protein 115</fullName>
    </recommendedName>
</protein>
<evidence type="ECO:0008006" key="9">
    <source>
        <dbReference type="Google" id="ProtNLM"/>
    </source>
</evidence>
<keyword evidence="8" id="KW-1185">Reference proteome</keyword>
<dbReference type="Pfam" id="PF08551">
    <property type="entry name" value="DUF1751"/>
    <property type="match status" value="1"/>
</dbReference>
<dbReference type="InterPro" id="IPR013861">
    <property type="entry name" value="TMEM115/Pdh1/Rbl19"/>
</dbReference>